<feature type="region of interest" description="Disordered" evidence="1">
    <location>
        <begin position="90"/>
        <end position="113"/>
    </location>
</feature>
<dbReference type="EMBL" id="JAMSHJ010000003">
    <property type="protein sequence ID" value="KAI5428342.1"/>
    <property type="molecule type" value="Genomic_DNA"/>
</dbReference>
<accession>A0A9D4XWP5</accession>
<protein>
    <submittedName>
        <fullName evidence="2">Uncharacterized protein</fullName>
    </submittedName>
</protein>
<name>A0A9D4XWP5_PEA</name>
<evidence type="ECO:0000313" key="2">
    <source>
        <dbReference type="EMBL" id="KAI5428342.1"/>
    </source>
</evidence>
<gene>
    <name evidence="2" type="ORF">KIW84_033369</name>
</gene>
<comment type="caution">
    <text evidence="2">The sequence shown here is derived from an EMBL/GenBank/DDBJ whole genome shotgun (WGS) entry which is preliminary data.</text>
</comment>
<reference evidence="2 3" key="1">
    <citation type="journal article" date="2022" name="Nat. Genet.">
        <title>Improved pea reference genome and pan-genome highlight genomic features and evolutionary characteristics.</title>
        <authorList>
            <person name="Yang T."/>
            <person name="Liu R."/>
            <person name="Luo Y."/>
            <person name="Hu S."/>
            <person name="Wang D."/>
            <person name="Wang C."/>
            <person name="Pandey M.K."/>
            <person name="Ge S."/>
            <person name="Xu Q."/>
            <person name="Li N."/>
            <person name="Li G."/>
            <person name="Huang Y."/>
            <person name="Saxena R.K."/>
            <person name="Ji Y."/>
            <person name="Li M."/>
            <person name="Yan X."/>
            <person name="He Y."/>
            <person name="Liu Y."/>
            <person name="Wang X."/>
            <person name="Xiang C."/>
            <person name="Varshney R.K."/>
            <person name="Ding H."/>
            <person name="Gao S."/>
            <person name="Zong X."/>
        </authorList>
    </citation>
    <scope>NUCLEOTIDE SEQUENCE [LARGE SCALE GENOMIC DNA]</scope>
    <source>
        <strain evidence="2 3">cv. Zhongwan 6</strain>
    </source>
</reference>
<dbReference type="Gramene" id="Psat03G0336900-T1">
    <property type="protein sequence ID" value="KAI5428342.1"/>
    <property type="gene ID" value="KIW84_033369"/>
</dbReference>
<evidence type="ECO:0000256" key="1">
    <source>
        <dbReference type="SAM" id="MobiDB-lite"/>
    </source>
</evidence>
<feature type="compositionally biased region" description="Polar residues" evidence="1">
    <location>
        <begin position="98"/>
        <end position="113"/>
    </location>
</feature>
<keyword evidence="3" id="KW-1185">Reference proteome</keyword>
<evidence type="ECO:0000313" key="3">
    <source>
        <dbReference type="Proteomes" id="UP001058974"/>
    </source>
</evidence>
<dbReference type="AlphaFoldDB" id="A0A9D4XWP5"/>
<sequence>MQLLNTYNDASGQEINMTKSEVFFSRNLSKPTQEDLSHIMDVRHVLGTDNMVSLKNLFKTRKSLVADEVLIFPTPTSTSVLTEADIKMAPRENKASSREQMNVQEQGCPSSGR</sequence>
<organism evidence="2 3">
    <name type="scientific">Pisum sativum</name>
    <name type="common">Garden pea</name>
    <name type="synonym">Lathyrus oleraceus</name>
    <dbReference type="NCBI Taxonomy" id="3888"/>
    <lineage>
        <taxon>Eukaryota</taxon>
        <taxon>Viridiplantae</taxon>
        <taxon>Streptophyta</taxon>
        <taxon>Embryophyta</taxon>
        <taxon>Tracheophyta</taxon>
        <taxon>Spermatophyta</taxon>
        <taxon>Magnoliopsida</taxon>
        <taxon>eudicotyledons</taxon>
        <taxon>Gunneridae</taxon>
        <taxon>Pentapetalae</taxon>
        <taxon>rosids</taxon>
        <taxon>fabids</taxon>
        <taxon>Fabales</taxon>
        <taxon>Fabaceae</taxon>
        <taxon>Papilionoideae</taxon>
        <taxon>50 kb inversion clade</taxon>
        <taxon>NPAAA clade</taxon>
        <taxon>Hologalegina</taxon>
        <taxon>IRL clade</taxon>
        <taxon>Fabeae</taxon>
        <taxon>Lathyrus</taxon>
    </lineage>
</organism>
<proteinExistence type="predicted"/>
<dbReference type="Proteomes" id="UP001058974">
    <property type="component" value="Chromosome 3"/>
</dbReference>